<sequence>MCCLCLIGQLAAQQGLDFHGTLAREELYLVFFLILHSTKFIDGLALFLRQVPSDLQLHIPL</sequence>
<protein>
    <submittedName>
        <fullName evidence="1">Uncharacterized protein</fullName>
    </submittedName>
</protein>
<keyword evidence="2" id="KW-1185">Reference proteome</keyword>
<evidence type="ECO:0000313" key="1">
    <source>
        <dbReference type="EMBL" id="OQU78922.1"/>
    </source>
</evidence>
<dbReference type="AlphaFoldDB" id="A0A1Z5R570"/>
<reference evidence="2" key="2">
    <citation type="journal article" date="2018" name="Plant J.">
        <title>The Sorghum bicolor reference genome: improved assembly, gene annotations, a transcriptome atlas, and signatures of genome organization.</title>
        <authorList>
            <person name="McCormick R.F."/>
            <person name="Truong S.K."/>
            <person name="Sreedasyam A."/>
            <person name="Jenkins J."/>
            <person name="Shu S."/>
            <person name="Sims D."/>
            <person name="Kennedy M."/>
            <person name="Amirebrahimi M."/>
            <person name="Weers B.D."/>
            <person name="McKinley B."/>
            <person name="Mattison A."/>
            <person name="Morishige D.T."/>
            <person name="Grimwood J."/>
            <person name="Schmutz J."/>
            <person name="Mullet J.E."/>
        </authorList>
    </citation>
    <scope>NUCLEOTIDE SEQUENCE [LARGE SCALE GENOMIC DNA]</scope>
    <source>
        <strain evidence="2">cv. BTx623</strain>
    </source>
</reference>
<gene>
    <name evidence="1" type="ORF">SORBI_3008G072550</name>
</gene>
<reference evidence="1 2" key="1">
    <citation type="journal article" date="2009" name="Nature">
        <title>The Sorghum bicolor genome and the diversification of grasses.</title>
        <authorList>
            <person name="Paterson A.H."/>
            <person name="Bowers J.E."/>
            <person name="Bruggmann R."/>
            <person name="Dubchak I."/>
            <person name="Grimwood J."/>
            <person name="Gundlach H."/>
            <person name="Haberer G."/>
            <person name="Hellsten U."/>
            <person name="Mitros T."/>
            <person name="Poliakov A."/>
            <person name="Schmutz J."/>
            <person name="Spannagl M."/>
            <person name="Tang H."/>
            <person name="Wang X."/>
            <person name="Wicker T."/>
            <person name="Bharti A.K."/>
            <person name="Chapman J."/>
            <person name="Feltus F.A."/>
            <person name="Gowik U."/>
            <person name="Grigoriev I.V."/>
            <person name="Lyons E."/>
            <person name="Maher C.A."/>
            <person name="Martis M."/>
            <person name="Narechania A."/>
            <person name="Otillar R.P."/>
            <person name="Penning B.W."/>
            <person name="Salamov A.A."/>
            <person name="Wang Y."/>
            <person name="Zhang L."/>
            <person name="Carpita N.C."/>
            <person name="Freeling M."/>
            <person name="Gingle A.R."/>
            <person name="Hash C.T."/>
            <person name="Keller B."/>
            <person name="Klein P."/>
            <person name="Kresovich S."/>
            <person name="McCann M.C."/>
            <person name="Ming R."/>
            <person name="Peterson D.G."/>
            <person name="Mehboob-ur-Rahman"/>
            <person name="Ware D."/>
            <person name="Westhoff P."/>
            <person name="Mayer K.F."/>
            <person name="Messing J."/>
            <person name="Rokhsar D.S."/>
        </authorList>
    </citation>
    <scope>NUCLEOTIDE SEQUENCE [LARGE SCALE GENOMIC DNA]</scope>
    <source>
        <strain evidence="2">cv. BTx623</strain>
    </source>
</reference>
<dbReference type="Gramene" id="OQU78922">
    <property type="protein sequence ID" value="OQU78922"/>
    <property type="gene ID" value="SORBI_3008G072550"/>
</dbReference>
<accession>A0A1Z5R570</accession>
<name>A0A1Z5R570_SORBI</name>
<organism evidence="1 2">
    <name type="scientific">Sorghum bicolor</name>
    <name type="common">Sorghum</name>
    <name type="synonym">Sorghum vulgare</name>
    <dbReference type="NCBI Taxonomy" id="4558"/>
    <lineage>
        <taxon>Eukaryota</taxon>
        <taxon>Viridiplantae</taxon>
        <taxon>Streptophyta</taxon>
        <taxon>Embryophyta</taxon>
        <taxon>Tracheophyta</taxon>
        <taxon>Spermatophyta</taxon>
        <taxon>Magnoliopsida</taxon>
        <taxon>Liliopsida</taxon>
        <taxon>Poales</taxon>
        <taxon>Poaceae</taxon>
        <taxon>PACMAD clade</taxon>
        <taxon>Panicoideae</taxon>
        <taxon>Andropogonodae</taxon>
        <taxon>Andropogoneae</taxon>
        <taxon>Sorghinae</taxon>
        <taxon>Sorghum</taxon>
    </lineage>
</organism>
<proteinExistence type="predicted"/>
<dbReference type="EMBL" id="CM000767">
    <property type="protein sequence ID" value="OQU78922.1"/>
    <property type="molecule type" value="Genomic_DNA"/>
</dbReference>
<dbReference type="Proteomes" id="UP000000768">
    <property type="component" value="Chromosome 8"/>
</dbReference>
<evidence type="ECO:0000313" key="2">
    <source>
        <dbReference type="Proteomes" id="UP000000768"/>
    </source>
</evidence>
<dbReference type="InParanoid" id="A0A1Z5R570"/>